<dbReference type="RefSeq" id="WP_367956024.1">
    <property type="nucleotide sequence ID" value="NZ_JBDPGJ010000005.1"/>
</dbReference>
<proteinExistence type="predicted"/>
<protein>
    <submittedName>
        <fullName evidence="2">Uncharacterized protein</fullName>
    </submittedName>
</protein>
<feature type="transmembrane region" description="Helical" evidence="1">
    <location>
        <begin position="36"/>
        <end position="61"/>
    </location>
</feature>
<name>A0ABV3SMY6_9HYPH</name>
<evidence type="ECO:0000313" key="3">
    <source>
        <dbReference type="Proteomes" id="UP001556692"/>
    </source>
</evidence>
<dbReference type="EMBL" id="JBDPGJ010000005">
    <property type="protein sequence ID" value="MEX0408146.1"/>
    <property type="molecule type" value="Genomic_DNA"/>
</dbReference>
<accession>A0ABV3SMY6</accession>
<organism evidence="2 3">
    <name type="scientific">Aquibium pacificus</name>
    <dbReference type="NCBI Taxonomy" id="3153579"/>
    <lineage>
        <taxon>Bacteria</taxon>
        <taxon>Pseudomonadati</taxon>
        <taxon>Pseudomonadota</taxon>
        <taxon>Alphaproteobacteria</taxon>
        <taxon>Hyphomicrobiales</taxon>
        <taxon>Phyllobacteriaceae</taxon>
        <taxon>Aquibium</taxon>
    </lineage>
</organism>
<sequence>MQAAMGLALLGLCFLLMRYAKPDAEGIAPSIMQLWGVATAAALLFTVFAGLGILLVVFWALGIGAGVAPV</sequence>
<reference evidence="2 3" key="1">
    <citation type="submission" date="2024-05" db="EMBL/GenBank/DDBJ databases">
        <authorList>
            <person name="Jiang F."/>
        </authorList>
    </citation>
    <scope>NUCLEOTIDE SEQUENCE [LARGE SCALE GENOMIC DNA]</scope>
    <source>
        <strain evidence="2 3">LZ166</strain>
    </source>
</reference>
<dbReference type="Proteomes" id="UP001556692">
    <property type="component" value="Unassembled WGS sequence"/>
</dbReference>
<keyword evidence="3" id="KW-1185">Reference proteome</keyword>
<keyword evidence="1" id="KW-0812">Transmembrane</keyword>
<keyword evidence="1" id="KW-1133">Transmembrane helix</keyword>
<keyword evidence="1" id="KW-0472">Membrane</keyword>
<gene>
    <name evidence="2" type="ORF">ABGN05_21020</name>
</gene>
<evidence type="ECO:0000256" key="1">
    <source>
        <dbReference type="SAM" id="Phobius"/>
    </source>
</evidence>
<comment type="caution">
    <text evidence="2">The sequence shown here is derived from an EMBL/GenBank/DDBJ whole genome shotgun (WGS) entry which is preliminary data.</text>
</comment>
<evidence type="ECO:0000313" key="2">
    <source>
        <dbReference type="EMBL" id="MEX0408146.1"/>
    </source>
</evidence>